<evidence type="ECO:0000313" key="2">
    <source>
        <dbReference type="Proteomes" id="UP000439903"/>
    </source>
</evidence>
<evidence type="ECO:0000313" key="1">
    <source>
        <dbReference type="EMBL" id="KAF0388211.1"/>
    </source>
</evidence>
<proteinExistence type="predicted"/>
<dbReference type="Proteomes" id="UP000439903">
    <property type="component" value="Unassembled WGS sequence"/>
</dbReference>
<accession>A0A8H3X0S7</accession>
<sequence length="141" mass="16646">MKWNIEPTKGECPDTKGLESLENKIEVEKETLWNYQKKVLSCVYEKKELKLDNNVEKMITVDNFENSGIFLEDQFQELIEKDKKTDNLSKLDRKMTQYTECAKNSKVGNIIEYINIVKAIEIVTYLFNSRGNIYLNFLFRT</sequence>
<protein>
    <submittedName>
        <fullName evidence="1">Uncharacterized protein</fullName>
    </submittedName>
</protein>
<gene>
    <name evidence="1" type="ORF">F8M41_011085</name>
</gene>
<comment type="caution">
    <text evidence="1">The sequence shown here is derived from an EMBL/GenBank/DDBJ whole genome shotgun (WGS) entry which is preliminary data.</text>
</comment>
<dbReference type="AlphaFoldDB" id="A0A8H3X0S7"/>
<dbReference type="EMBL" id="WTPW01002279">
    <property type="protein sequence ID" value="KAF0388211.1"/>
    <property type="molecule type" value="Genomic_DNA"/>
</dbReference>
<organism evidence="1 2">
    <name type="scientific">Gigaspora margarita</name>
    <dbReference type="NCBI Taxonomy" id="4874"/>
    <lineage>
        <taxon>Eukaryota</taxon>
        <taxon>Fungi</taxon>
        <taxon>Fungi incertae sedis</taxon>
        <taxon>Mucoromycota</taxon>
        <taxon>Glomeromycotina</taxon>
        <taxon>Glomeromycetes</taxon>
        <taxon>Diversisporales</taxon>
        <taxon>Gigasporaceae</taxon>
        <taxon>Gigaspora</taxon>
    </lineage>
</organism>
<name>A0A8H3X0S7_GIGMA</name>
<reference evidence="1 2" key="1">
    <citation type="journal article" date="2019" name="Environ. Microbiol.">
        <title>At the nexus of three kingdoms: the genome of the mycorrhizal fungus Gigaspora margarita provides insights into plant, endobacterial and fungal interactions.</title>
        <authorList>
            <person name="Venice F."/>
            <person name="Ghignone S."/>
            <person name="Salvioli di Fossalunga A."/>
            <person name="Amselem J."/>
            <person name="Novero M."/>
            <person name="Xianan X."/>
            <person name="Sedzielewska Toro K."/>
            <person name="Morin E."/>
            <person name="Lipzen A."/>
            <person name="Grigoriev I.V."/>
            <person name="Henrissat B."/>
            <person name="Martin F.M."/>
            <person name="Bonfante P."/>
        </authorList>
    </citation>
    <scope>NUCLEOTIDE SEQUENCE [LARGE SCALE GENOMIC DNA]</scope>
    <source>
        <strain evidence="1 2">BEG34</strain>
    </source>
</reference>
<keyword evidence="2" id="KW-1185">Reference proteome</keyword>